<evidence type="ECO:0000256" key="5">
    <source>
        <dbReference type="ARBA" id="ARBA00023136"/>
    </source>
</evidence>
<keyword evidence="4" id="KW-1133">Transmembrane helix</keyword>
<dbReference type="GO" id="GO:0005886">
    <property type="term" value="C:plasma membrane"/>
    <property type="evidence" value="ECO:0007669"/>
    <property type="project" value="UniProtKB-SubCell"/>
</dbReference>
<dbReference type="Pfam" id="PF09678">
    <property type="entry name" value="Caa3_CtaG"/>
    <property type="match status" value="1"/>
</dbReference>
<dbReference type="OrthoDB" id="5024156at2"/>
<gene>
    <name evidence="6" type="ORF">E6W99_15710</name>
</gene>
<dbReference type="Proteomes" id="UP000310334">
    <property type="component" value="Unassembled WGS sequence"/>
</dbReference>
<evidence type="ECO:0000256" key="2">
    <source>
        <dbReference type="ARBA" id="ARBA00022475"/>
    </source>
</evidence>
<proteinExistence type="predicted"/>
<accession>A0A4V3WF24</accession>
<comment type="subcellular location">
    <subcellularLocation>
        <location evidence="1">Cell membrane</location>
        <topology evidence="1">Multi-pass membrane protein</topology>
    </subcellularLocation>
</comment>
<sequence length="264" mass="29835">MNNNHIHHGSEQAYDLFLLFPFLAAIIIYLLAASITSCRYRKWPLSRTIFWILGILCTALVFVGPIANRAHSDFTVHMLGHLFLGMLAPLLIVLAAPMTLVLRALNVKQARLLTRALKSRPLRILSDPIMTSLLNVGGVWILYTTNLYAIMHDYFLLYFVIHVHVFFAGYLFTISIIYIDPAPHRSSYLYRAITLIMALAAHGMLSKYIYANPPAGVPAAQAEIGGMLMYYGGDLIDLFLIFLLCLQWYRESRPRDISQGTENA</sequence>
<dbReference type="InterPro" id="IPR019108">
    <property type="entry name" value="Caa3_assmbl_CtaG-rel"/>
</dbReference>
<evidence type="ECO:0000256" key="4">
    <source>
        <dbReference type="ARBA" id="ARBA00022989"/>
    </source>
</evidence>
<evidence type="ECO:0000313" key="6">
    <source>
        <dbReference type="EMBL" id="THF78609.1"/>
    </source>
</evidence>
<dbReference type="EMBL" id="SSNT01000011">
    <property type="protein sequence ID" value="THF78609.1"/>
    <property type="molecule type" value="Genomic_DNA"/>
</dbReference>
<evidence type="ECO:0000313" key="7">
    <source>
        <dbReference type="Proteomes" id="UP000310334"/>
    </source>
</evidence>
<organism evidence="6 7">
    <name type="scientific">Metabacillus sediminilitoris</name>
    <dbReference type="NCBI Taxonomy" id="2567941"/>
    <lineage>
        <taxon>Bacteria</taxon>
        <taxon>Bacillati</taxon>
        <taxon>Bacillota</taxon>
        <taxon>Bacilli</taxon>
        <taxon>Bacillales</taxon>
        <taxon>Bacillaceae</taxon>
        <taxon>Metabacillus</taxon>
    </lineage>
</organism>
<keyword evidence="5" id="KW-0472">Membrane</keyword>
<keyword evidence="3" id="KW-0812">Transmembrane</keyword>
<protein>
    <submittedName>
        <fullName evidence="6">Cytochrome c oxidase assembly protein</fullName>
    </submittedName>
</protein>
<dbReference type="AlphaFoldDB" id="A0A4V3WF24"/>
<name>A0A4V3WF24_9BACI</name>
<evidence type="ECO:0000256" key="3">
    <source>
        <dbReference type="ARBA" id="ARBA00022692"/>
    </source>
</evidence>
<dbReference type="RefSeq" id="WP_136355512.1">
    <property type="nucleotide sequence ID" value="NZ_CP046266.1"/>
</dbReference>
<comment type="caution">
    <text evidence="6">The sequence shown here is derived from an EMBL/GenBank/DDBJ whole genome shotgun (WGS) entry which is preliminary data.</text>
</comment>
<keyword evidence="7" id="KW-1185">Reference proteome</keyword>
<keyword evidence="2" id="KW-1003">Cell membrane</keyword>
<reference evidence="6 7" key="1">
    <citation type="submission" date="2019-04" db="EMBL/GenBank/DDBJ databases">
        <title>Bacillus sediminilitoris sp. nov., isolated from a tidal flat sediment on the East China Sea.</title>
        <authorList>
            <person name="Wei Y."/>
            <person name="Mao H."/>
            <person name="Fang J."/>
        </authorList>
    </citation>
    <scope>NUCLEOTIDE SEQUENCE [LARGE SCALE GENOMIC DNA]</scope>
    <source>
        <strain evidence="6 7">DSL-17</strain>
    </source>
</reference>
<evidence type="ECO:0000256" key="1">
    <source>
        <dbReference type="ARBA" id="ARBA00004651"/>
    </source>
</evidence>